<reference evidence="1" key="1">
    <citation type="submission" date="2023-02" db="EMBL/GenBank/DDBJ databases">
        <title>Genome of toxic invasive species Heracleum sosnowskyi carries increased number of genes despite the absence of recent whole-genome duplications.</title>
        <authorList>
            <person name="Schelkunov M."/>
            <person name="Shtratnikova V."/>
            <person name="Makarenko M."/>
            <person name="Klepikova A."/>
            <person name="Omelchenko D."/>
            <person name="Novikova G."/>
            <person name="Obukhova E."/>
            <person name="Bogdanov V."/>
            <person name="Penin A."/>
            <person name="Logacheva M."/>
        </authorList>
    </citation>
    <scope>NUCLEOTIDE SEQUENCE</scope>
    <source>
        <strain evidence="1">Hsosn_3</strain>
        <tissue evidence="1">Leaf</tissue>
    </source>
</reference>
<proteinExistence type="predicted"/>
<protein>
    <submittedName>
        <fullName evidence="1">Uncharacterized protein</fullName>
    </submittedName>
</protein>
<comment type="caution">
    <text evidence="1">The sequence shown here is derived from an EMBL/GenBank/DDBJ whole genome shotgun (WGS) entry which is preliminary data.</text>
</comment>
<reference evidence="1" key="2">
    <citation type="submission" date="2023-05" db="EMBL/GenBank/DDBJ databases">
        <authorList>
            <person name="Schelkunov M.I."/>
        </authorList>
    </citation>
    <scope>NUCLEOTIDE SEQUENCE</scope>
    <source>
        <strain evidence="1">Hsosn_3</strain>
        <tissue evidence="1">Leaf</tissue>
    </source>
</reference>
<dbReference type="EMBL" id="JAUIZM010000011">
    <property type="protein sequence ID" value="KAK1357972.1"/>
    <property type="molecule type" value="Genomic_DNA"/>
</dbReference>
<gene>
    <name evidence="1" type="ORF">POM88_051228</name>
</gene>
<evidence type="ECO:0000313" key="1">
    <source>
        <dbReference type="EMBL" id="KAK1357972.1"/>
    </source>
</evidence>
<keyword evidence="2" id="KW-1185">Reference proteome</keyword>
<dbReference type="AlphaFoldDB" id="A0AAD8H1I4"/>
<dbReference type="Proteomes" id="UP001237642">
    <property type="component" value="Unassembled WGS sequence"/>
</dbReference>
<accession>A0AAD8H1I4</accession>
<evidence type="ECO:0000313" key="2">
    <source>
        <dbReference type="Proteomes" id="UP001237642"/>
    </source>
</evidence>
<sequence>MTVKPLGFSQVQLFSLRCKVRVLEPVSYSQLTKDRAAYDSDKDIANHIYSPTNLIRKISSVGSEVNWMEPSLQPWNSRFLKPQGSDRVCNALHLLQTEPTTTIQICIDLLEFHGLLAKFHRLLAKVKKNYFISGDGVRSCNGEARRVSRIFVHNLSTES</sequence>
<name>A0AAD8H1I4_9APIA</name>
<organism evidence="1 2">
    <name type="scientific">Heracleum sosnowskyi</name>
    <dbReference type="NCBI Taxonomy" id="360622"/>
    <lineage>
        <taxon>Eukaryota</taxon>
        <taxon>Viridiplantae</taxon>
        <taxon>Streptophyta</taxon>
        <taxon>Embryophyta</taxon>
        <taxon>Tracheophyta</taxon>
        <taxon>Spermatophyta</taxon>
        <taxon>Magnoliopsida</taxon>
        <taxon>eudicotyledons</taxon>
        <taxon>Gunneridae</taxon>
        <taxon>Pentapetalae</taxon>
        <taxon>asterids</taxon>
        <taxon>campanulids</taxon>
        <taxon>Apiales</taxon>
        <taxon>Apiaceae</taxon>
        <taxon>Apioideae</taxon>
        <taxon>apioid superclade</taxon>
        <taxon>Tordylieae</taxon>
        <taxon>Tordyliinae</taxon>
        <taxon>Heracleum</taxon>
    </lineage>
</organism>